<feature type="region of interest" description="Disordered" evidence="1">
    <location>
        <begin position="312"/>
        <end position="332"/>
    </location>
</feature>
<protein>
    <submittedName>
        <fullName evidence="2">Uncharacterized protein</fullName>
    </submittedName>
</protein>
<comment type="caution">
    <text evidence="2">The sequence shown here is derived from an EMBL/GenBank/DDBJ whole genome shotgun (WGS) entry which is preliminary data.</text>
</comment>
<dbReference type="EMBL" id="SACS01000005">
    <property type="protein sequence ID" value="RVU40304.1"/>
    <property type="molecule type" value="Genomic_DNA"/>
</dbReference>
<dbReference type="OrthoDB" id="5759974at2"/>
<gene>
    <name evidence="2" type="ORF">EOE67_06830</name>
</gene>
<name>A0A437R0K5_9GAMM</name>
<evidence type="ECO:0000313" key="3">
    <source>
        <dbReference type="Proteomes" id="UP000283077"/>
    </source>
</evidence>
<dbReference type="RefSeq" id="WP_127698289.1">
    <property type="nucleotide sequence ID" value="NZ_SACS01000005.1"/>
</dbReference>
<sequence length="364" mass="39867">MQQKSWLLAVLLALFAVVWWQWPTDQPVSTLMKKAEPTTTVVAETKQVTTVTTQAPSKPEQLPQTMQQSFALVATAYAEELQLPDYVRPLTLADTQLLAPNQFIAQQLPLEGGASVSIEADKYRFSAPEPVVVRLKAQNIELSQVQVLLKNELSGELLVTETLSGSRGEYVATLPAEKHWDGPLIVEFQFSGAGQTQSVQTGIEYSQPVAIITAVKPLLARGSDMVIPVQIQVELAGTYRLRANLMTADGQPVAQLTASADLAEGTQTLDLKAHKLVLQGAPRDSTSTRQDAFHSDPADHYLLTTFQLERRSPSPFEPARYGRSAQPEFALGDFDPAQLTDAVAEPSAEDRQRLEFLQKMAGSE</sequence>
<proteinExistence type="predicted"/>
<evidence type="ECO:0000313" key="2">
    <source>
        <dbReference type="EMBL" id="RVU40304.1"/>
    </source>
</evidence>
<dbReference type="Proteomes" id="UP000283077">
    <property type="component" value="Unassembled WGS sequence"/>
</dbReference>
<dbReference type="AlphaFoldDB" id="A0A437R0K5"/>
<keyword evidence="3" id="KW-1185">Reference proteome</keyword>
<accession>A0A437R0K5</accession>
<reference evidence="2 3" key="1">
    <citation type="submission" date="2019-01" db="EMBL/GenBank/DDBJ databases">
        <authorList>
            <person name="Chen W.-M."/>
        </authorList>
    </citation>
    <scope>NUCLEOTIDE SEQUENCE [LARGE SCALE GENOMIC DNA]</scope>
    <source>
        <strain evidence="2 3">KYPC3</strain>
    </source>
</reference>
<evidence type="ECO:0000256" key="1">
    <source>
        <dbReference type="SAM" id="MobiDB-lite"/>
    </source>
</evidence>
<organism evidence="2 3">
    <name type="scientific">Rheinheimera riviphila</name>
    <dbReference type="NCBI Taxonomy" id="1834037"/>
    <lineage>
        <taxon>Bacteria</taxon>
        <taxon>Pseudomonadati</taxon>
        <taxon>Pseudomonadota</taxon>
        <taxon>Gammaproteobacteria</taxon>
        <taxon>Chromatiales</taxon>
        <taxon>Chromatiaceae</taxon>
        <taxon>Rheinheimera</taxon>
    </lineage>
</organism>